<gene>
    <name evidence="1" type="ORF">JCM15548_12568</name>
</gene>
<dbReference type="EMBL" id="BAZW01000021">
    <property type="protein sequence ID" value="GAO30306.1"/>
    <property type="molecule type" value="Genomic_DNA"/>
</dbReference>
<name>A0A0E9LYT9_9BACT</name>
<sequence>MIKTDNEQWPDHWIELFGHFHDTLFQHYDEALSGTKHIVLKMQSFWEYFSRLFSNPHKAHKIIKKARSISAYHEAVRTILAGERV</sequence>
<evidence type="ECO:0000313" key="1">
    <source>
        <dbReference type="EMBL" id="GAO30306.1"/>
    </source>
</evidence>
<proteinExistence type="predicted"/>
<organism evidence="1 2">
    <name type="scientific">Geofilum rubicundum JCM 15548</name>
    <dbReference type="NCBI Taxonomy" id="1236989"/>
    <lineage>
        <taxon>Bacteria</taxon>
        <taxon>Pseudomonadati</taxon>
        <taxon>Bacteroidota</taxon>
        <taxon>Bacteroidia</taxon>
        <taxon>Marinilabiliales</taxon>
        <taxon>Marinilabiliaceae</taxon>
        <taxon>Geofilum</taxon>
    </lineage>
</organism>
<reference evidence="1 2" key="1">
    <citation type="journal article" date="2015" name="Microbes Environ.">
        <title>Distribution and evolution of nitrogen fixation genes in the phylum bacteroidetes.</title>
        <authorList>
            <person name="Inoue J."/>
            <person name="Oshima K."/>
            <person name="Suda W."/>
            <person name="Sakamoto M."/>
            <person name="Iino T."/>
            <person name="Noda S."/>
            <person name="Hongoh Y."/>
            <person name="Hattori M."/>
            <person name="Ohkuma M."/>
        </authorList>
    </citation>
    <scope>NUCLEOTIDE SEQUENCE [LARGE SCALE GENOMIC DNA]</scope>
    <source>
        <strain evidence="1">JCM 15548</strain>
    </source>
</reference>
<keyword evidence="2" id="KW-1185">Reference proteome</keyword>
<evidence type="ECO:0000313" key="2">
    <source>
        <dbReference type="Proteomes" id="UP000032900"/>
    </source>
</evidence>
<dbReference type="AlphaFoldDB" id="A0A0E9LYT9"/>
<comment type="caution">
    <text evidence="1">The sequence shown here is derived from an EMBL/GenBank/DDBJ whole genome shotgun (WGS) entry which is preliminary data.</text>
</comment>
<dbReference type="STRING" id="1236989.JCM15548_12568"/>
<accession>A0A0E9LYT9</accession>
<protein>
    <submittedName>
        <fullName evidence="1">Probable transcriptional regulator</fullName>
    </submittedName>
</protein>
<dbReference type="Proteomes" id="UP000032900">
    <property type="component" value="Unassembled WGS sequence"/>
</dbReference>